<keyword evidence="4" id="KW-0378">Hydrolase</keyword>
<dbReference type="AlphaFoldDB" id="A0A518D4W2"/>
<dbReference type="InterPro" id="IPR027417">
    <property type="entry name" value="P-loop_NTPase"/>
</dbReference>
<reference evidence="4 5" key="1">
    <citation type="submission" date="2019-02" db="EMBL/GenBank/DDBJ databases">
        <title>Deep-cultivation of Planctomycetes and their phenomic and genomic characterization uncovers novel biology.</title>
        <authorList>
            <person name="Wiegand S."/>
            <person name="Jogler M."/>
            <person name="Boedeker C."/>
            <person name="Pinto D."/>
            <person name="Vollmers J."/>
            <person name="Rivas-Marin E."/>
            <person name="Kohn T."/>
            <person name="Peeters S.H."/>
            <person name="Heuer A."/>
            <person name="Rast P."/>
            <person name="Oberbeckmann S."/>
            <person name="Bunk B."/>
            <person name="Jeske O."/>
            <person name="Meyerdierks A."/>
            <person name="Storesund J.E."/>
            <person name="Kallscheuer N."/>
            <person name="Luecker S."/>
            <person name="Lage O.M."/>
            <person name="Pohl T."/>
            <person name="Merkel B.J."/>
            <person name="Hornburger P."/>
            <person name="Mueller R.-W."/>
            <person name="Bruemmer F."/>
            <person name="Labrenz M."/>
            <person name="Spormann A.M."/>
            <person name="Op den Camp H."/>
            <person name="Overmann J."/>
            <person name="Amann R."/>
            <person name="Jetten M.S.M."/>
            <person name="Mascher T."/>
            <person name="Medema M.H."/>
            <person name="Devos D.P."/>
            <person name="Kaster A.-K."/>
            <person name="Ovreas L."/>
            <person name="Rohde M."/>
            <person name="Galperin M.Y."/>
            <person name="Jogler C."/>
        </authorList>
    </citation>
    <scope>NUCLEOTIDE SEQUENCE [LARGE SCALE GENOMIC DNA]</scope>
    <source>
        <strain evidence="4 5">Pla163</strain>
    </source>
</reference>
<dbReference type="PROSITE" id="PS00211">
    <property type="entry name" value="ABC_TRANSPORTER_1"/>
    <property type="match status" value="1"/>
</dbReference>
<gene>
    <name evidence="4" type="primary">drrA_4</name>
    <name evidence="4" type="ORF">Pla163_36550</name>
</gene>
<dbReference type="PROSITE" id="PS50893">
    <property type="entry name" value="ABC_TRANSPORTER_2"/>
    <property type="match status" value="1"/>
</dbReference>
<dbReference type="GO" id="GO:0016887">
    <property type="term" value="F:ATP hydrolysis activity"/>
    <property type="evidence" value="ECO:0007669"/>
    <property type="project" value="InterPro"/>
</dbReference>
<accession>A0A518D4W2</accession>
<dbReference type="EC" id="3.6.3.-" evidence="4"/>
<evidence type="ECO:0000256" key="1">
    <source>
        <dbReference type="ARBA" id="ARBA00022741"/>
    </source>
</evidence>
<dbReference type="RefSeq" id="WP_145191867.1">
    <property type="nucleotide sequence ID" value="NZ_CP036290.1"/>
</dbReference>
<dbReference type="GO" id="GO:0005524">
    <property type="term" value="F:ATP binding"/>
    <property type="evidence" value="ECO:0007669"/>
    <property type="project" value="UniProtKB-KW"/>
</dbReference>
<dbReference type="SUPFAM" id="SSF52540">
    <property type="entry name" value="P-loop containing nucleoside triphosphate hydrolases"/>
    <property type="match status" value="1"/>
</dbReference>
<dbReference type="PANTHER" id="PTHR43582">
    <property type="entry name" value="LINEARMYCIN RESISTANCE ATP-BINDING PROTEIN LNRL"/>
    <property type="match status" value="1"/>
</dbReference>
<dbReference type="InterPro" id="IPR003439">
    <property type="entry name" value="ABC_transporter-like_ATP-bd"/>
</dbReference>
<dbReference type="Proteomes" id="UP000319342">
    <property type="component" value="Chromosome"/>
</dbReference>
<dbReference type="Gene3D" id="3.40.50.300">
    <property type="entry name" value="P-loop containing nucleotide triphosphate hydrolases"/>
    <property type="match status" value="1"/>
</dbReference>
<dbReference type="PANTHER" id="PTHR43582:SF2">
    <property type="entry name" value="LINEARMYCIN RESISTANCE ATP-BINDING PROTEIN LNRL"/>
    <property type="match status" value="1"/>
</dbReference>
<evidence type="ECO:0000259" key="3">
    <source>
        <dbReference type="PROSITE" id="PS50893"/>
    </source>
</evidence>
<sequence length="320" mass="34253">MQTAAASTGADRPALEVRSARKRFAERAALDGVDLCVAPGEWVALLGPNGAGKTTLVKAVAGRVRLDDGAVALFGATVAPLPNGDRSQLGVVPQEVALHPAFSARENLEHWGALAGVSRDVLGRRIDEALEWTGLADRADDRVDAFSGGMKRRLNIACSLLHEPRLVLLDEPTVGVDPQSRARIWEMLGELRARGTAVVLTTHQLDEAQDVSGSIAILDHGRIIARGSLDRIVDETLGAARRVELALRGVTDVAALGLEPGPSNGEVVRASTRLERLTDELPALFERVRSAGGEVVDVEVRPPSLQDVFIHLTGRELRDR</sequence>
<protein>
    <submittedName>
        <fullName evidence="4">Daunorubicin/doxorubicin resistance ATP-binding protein DrrA</fullName>
        <ecNumber evidence="4">3.6.3.-</ecNumber>
    </submittedName>
</protein>
<feature type="domain" description="ABC transporter" evidence="3">
    <location>
        <begin position="15"/>
        <end position="245"/>
    </location>
</feature>
<dbReference type="OrthoDB" id="9804819at2"/>
<keyword evidence="1" id="KW-0547">Nucleotide-binding</keyword>
<dbReference type="InterPro" id="IPR017871">
    <property type="entry name" value="ABC_transporter-like_CS"/>
</dbReference>
<evidence type="ECO:0000313" key="4">
    <source>
        <dbReference type="EMBL" id="QDU86504.1"/>
    </source>
</evidence>
<dbReference type="Pfam" id="PF00005">
    <property type="entry name" value="ABC_tran"/>
    <property type="match status" value="1"/>
</dbReference>
<organism evidence="4 5">
    <name type="scientific">Rohdeia mirabilis</name>
    <dbReference type="NCBI Taxonomy" id="2528008"/>
    <lineage>
        <taxon>Bacteria</taxon>
        <taxon>Pseudomonadati</taxon>
        <taxon>Planctomycetota</taxon>
        <taxon>Planctomycetia</taxon>
        <taxon>Planctomycetia incertae sedis</taxon>
        <taxon>Rohdeia</taxon>
    </lineage>
</organism>
<dbReference type="InterPro" id="IPR003593">
    <property type="entry name" value="AAA+_ATPase"/>
</dbReference>
<proteinExistence type="predicted"/>
<evidence type="ECO:0000313" key="5">
    <source>
        <dbReference type="Proteomes" id="UP000319342"/>
    </source>
</evidence>
<keyword evidence="5" id="KW-1185">Reference proteome</keyword>
<dbReference type="SMART" id="SM00382">
    <property type="entry name" value="AAA"/>
    <property type="match status" value="1"/>
</dbReference>
<name>A0A518D4W2_9BACT</name>
<evidence type="ECO:0000256" key="2">
    <source>
        <dbReference type="ARBA" id="ARBA00022840"/>
    </source>
</evidence>
<dbReference type="EMBL" id="CP036290">
    <property type="protein sequence ID" value="QDU86504.1"/>
    <property type="molecule type" value="Genomic_DNA"/>
</dbReference>
<keyword evidence="2 4" id="KW-0067">ATP-binding</keyword>